<dbReference type="EMBL" id="FOGG01000034">
    <property type="protein sequence ID" value="SES13320.1"/>
    <property type="molecule type" value="Genomic_DNA"/>
</dbReference>
<evidence type="ECO:0008006" key="3">
    <source>
        <dbReference type="Google" id="ProtNLM"/>
    </source>
</evidence>
<protein>
    <recommendedName>
        <fullName evidence="3">Competence protein</fullName>
    </recommendedName>
</protein>
<reference evidence="1 2" key="1">
    <citation type="submission" date="2016-10" db="EMBL/GenBank/DDBJ databases">
        <authorList>
            <person name="de Groot N.N."/>
        </authorList>
    </citation>
    <scope>NUCLEOTIDE SEQUENCE [LARGE SCALE GENOMIC DNA]</scope>
    <source>
        <strain evidence="1 2">DSM 18610</strain>
    </source>
</reference>
<evidence type="ECO:0000313" key="1">
    <source>
        <dbReference type="EMBL" id="SES13320.1"/>
    </source>
</evidence>
<sequence length="229" mass="27125">MEWKTEEHPAQLPIRNTVLWKMGMPVMPDDVSRFYRKESTWHRNWKMAFPEQYRERVFIDQATGEMHRADIFTPCGDTLEFQHSPITALEILSREAFYPNLIWILNGEKLKGFRLLKHLPDVDDPKLAEYEFCHSDHLAVVRKADIIAGKLSPRIISFFHPELRGIKMSSQYYSFCWKNPHTAWFSARCRMIIDMGGHFLYEIKKRKQNNGDYAYLKMLSRKAFVEGYG</sequence>
<dbReference type="RefSeq" id="WP_245738723.1">
    <property type="nucleotide sequence ID" value="NZ_FOGG01000034.1"/>
</dbReference>
<keyword evidence="2" id="KW-1185">Reference proteome</keyword>
<gene>
    <name evidence="1" type="ORF">SAMN04488023_13430</name>
</gene>
<dbReference type="Proteomes" id="UP000199572">
    <property type="component" value="Unassembled WGS sequence"/>
</dbReference>
<proteinExistence type="predicted"/>
<dbReference type="AlphaFoldDB" id="A0A1H9UUV5"/>
<evidence type="ECO:0000313" key="2">
    <source>
        <dbReference type="Proteomes" id="UP000199572"/>
    </source>
</evidence>
<name>A0A1H9UUV5_9SPHI</name>
<accession>A0A1H9UUV5</accession>
<organism evidence="1 2">
    <name type="scientific">Pedobacter rhizosphaerae</name>
    <dbReference type="NCBI Taxonomy" id="390241"/>
    <lineage>
        <taxon>Bacteria</taxon>
        <taxon>Pseudomonadati</taxon>
        <taxon>Bacteroidota</taxon>
        <taxon>Sphingobacteriia</taxon>
        <taxon>Sphingobacteriales</taxon>
        <taxon>Sphingobacteriaceae</taxon>
        <taxon>Pedobacter</taxon>
    </lineage>
</organism>